<proteinExistence type="predicted"/>
<accession>A0A5K3EL43</accession>
<dbReference type="AlphaFoldDB" id="A0A5K3EL43"/>
<dbReference type="WBParaSite" id="MCU_000996-RA">
    <property type="protein sequence ID" value="MCU_000996-RA"/>
    <property type="gene ID" value="MCU_000996"/>
</dbReference>
<evidence type="ECO:0000256" key="1">
    <source>
        <dbReference type="SAM" id="MobiDB-lite"/>
    </source>
</evidence>
<evidence type="ECO:0000313" key="2">
    <source>
        <dbReference type="WBParaSite" id="MCU_000996-RA"/>
    </source>
</evidence>
<sequence length="132" mass="14133">MLVPPASGSGRATFSLPGLGPANQQNQKQGIDHGAMGHTDSHPFPGEHGCFVMIIATNETVVAVPLPPFSSSSFASCCCGCPLRVVEQINFPQTLPRTHLSSEPQETLISTHFYLSPDQKILPPPQVIEEKT</sequence>
<reference evidence="2" key="1">
    <citation type="submission" date="2019-11" db="UniProtKB">
        <authorList>
            <consortium name="WormBaseParasite"/>
        </authorList>
    </citation>
    <scope>IDENTIFICATION</scope>
</reference>
<feature type="region of interest" description="Disordered" evidence="1">
    <location>
        <begin position="1"/>
        <end position="42"/>
    </location>
</feature>
<protein>
    <submittedName>
        <fullName evidence="2">Uncharacterized protein</fullName>
    </submittedName>
</protein>
<organism evidence="2">
    <name type="scientific">Mesocestoides corti</name>
    <name type="common">Flatworm</name>
    <dbReference type="NCBI Taxonomy" id="53468"/>
    <lineage>
        <taxon>Eukaryota</taxon>
        <taxon>Metazoa</taxon>
        <taxon>Spiralia</taxon>
        <taxon>Lophotrochozoa</taxon>
        <taxon>Platyhelminthes</taxon>
        <taxon>Cestoda</taxon>
        <taxon>Eucestoda</taxon>
        <taxon>Cyclophyllidea</taxon>
        <taxon>Mesocestoididae</taxon>
        <taxon>Mesocestoides</taxon>
    </lineage>
</organism>
<name>A0A5K3EL43_MESCO</name>